<reference evidence="1" key="2">
    <citation type="submission" date="2025-09" db="UniProtKB">
        <authorList>
            <consortium name="EnsemblPlants"/>
        </authorList>
    </citation>
    <scope>IDENTIFICATION</scope>
</reference>
<dbReference type="EnsemblPlants" id="AVESA.00010b.r2.2DG0387240.1">
    <property type="protein sequence ID" value="AVESA.00010b.r2.2DG0387240.1.CDS"/>
    <property type="gene ID" value="AVESA.00010b.r2.2DG0387240"/>
</dbReference>
<dbReference type="Proteomes" id="UP001732700">
    <property type="component" value="Chromosome 2D"/>
</dbReference>
<accession>A0ACD5V7B2</accession>
<protein>
    <submittedName>
        <fullName evidence="1">Uncharacterized protein</fullName>
    </submittedName>
</protein>
<proteinExistence type="predicted"/>
<keyword evidence="2" id="KW-1185">Reference proteome</keyword>
<sequence>MPQLRSRDTAAAPILECLPPAMQEEILSRLPIRDAARTSVLSRVWRRRWEPVPYRFLDWPPGTPTGTVDRVIARCAHPVHQFRHPYVRELDFGRFSLWLLRLAALGVRSVSAEFQYSNIYRLHPCIFSCSHLATLDLLGCKIQAPPPTFVGFPSLTTLSLSKVGFAQGARGLEALIFSSPSLRTLQLDTMSIPTVEVDGEEEEVFEQWVINAPNLRRLQITQNYYYGWHFSALPFLEVADVSGLFFGFYPADRDFLMLISALDQPTKLKLSMPFTSSDALEGLSPSFENLKSLSLRTQLCFPSGIVNILRVVKNAPKLEELDIEFMDYEDKLAEANINSLYAHCADDLFSNLTNVRIKGAICERNEMLLIEFLLSKAAQLEALDVSLSICCSRSAKDVLAEAAQYGRASPGADVTIKRYQYIP</sequence>
<name>A0ACD5V7B2_AVESA</name>
<evidence type="ECO:0000313" key="2">
    <source>
        <dbReference type="Proteomes" id="UP001732700"/>
    </source>
</evidence>
<organism evidence="1 2">
    <name type="scientific">Avena sativa</name>
    <name type="common">Oat</name>
    <dbReference type="NCBI Taxonomy" id="4498"/>
    <lineage>
        <taxon>Eukaryota</taxon>
        <taxon>Viridiplantae</taxon>
        <taxon>Streptophyta</taxon>
        <taxon>Embryophyta</taxon>
        <taxon>Tracheophyta</taxon>
        <taxon>Spermatophyta</taxon>
        <taxon>Magnoliopsida</taxon>
        <taxon>Liliopsida</taxon>
        <taxon>Poales</taxon>
        <taxon>Poaceae</taxon>
        <taxon>BOP clade</taxon>
        <taxon>Pooideae</taxon>
        <taxon>Poodae</taxon>
        <taxon>Poeae</taxon>
        <taxon>Poeae Chloroplast Group 1 (Aveneae type)</taxon>
        <taxon>Aveninae</taxon>
        <taxon>Avena</taxon>
    </lineage>
</organism>
<reference evidence="1" key="1">
    <citation type="submission" date="2021-05" db="EMBL/GenBank/DDBJ databases">
        <authorList>
            <person name="Scholz U."/>
            <person name="Mascher M."/>
            <person name="Fiebig A."/>
        </authorList>
    </citation>
    <scope>NUCLEOTIDE SEQUENCE [LARGE SCALE GENOMIC DNA]</scope>
</reference>
<evidence type="ECO:0000313" key="1">
    <source>
        <dbReference type="EnsemblPlants" id="AVESA.00010b.r2.2DG0387240.1.CDS"/>
    </source>
</evidence>